<dbReference type="Gene3D" id="3.40.850.10">
    <property type="entry name" value="Kinesin motor domain"/>
    <property type="match status" value="1"/>
</dbReference>
<keyword evidence="4 6" id="KW-0505">Motor protein</keyword>
<dbReference type="SMART" id="SM00242">
    <property type="entry name" value="MYSc"/>
    <property type="match status" value="1"/>
</dbReference>
<evidence type="ECO:0000256" key="6">
    <source>
        <dbReference type="PROSITE-ProRule" id="PRU00782"/>
    </source>
</evidence>
<feature type="compositionally biased region" description="Basic and acidic residues" evidence="7">
    <location>
        <begin position="886"/>
        <end position="920"/>
    </location>
</feature>
<dbReference type="AlphaFoldDB" id="A0A1E7FK60"/>
<dbReference type="Pfam" id="PF00612">
    <property type="entry name" value="IQ"/>
    <property type="match status" value="1"/>
</dbReference>
<feature type="region of interest" description="Disordered" evidence="7">
    <location>
        <begin position="637"/>
        <end position="667"/>
    </location>
</feature>
<feature type="region of interest" description="Disordered" evidence="7">
    <location>
        <begin position="1231"/>
        <end position="1267"/>
    </location>
</feature>
<dbReference type="InterPro" id="IPR027417">
    <property type="entry name" value="P-loop_NTPase"/>
</dbReference>
<evidence type="ECO:0000256" key="2">
    <source>
        <dbReference type="ARBA" id="ARBA00022840"/>
    </source>
</evidence>
<name>A0A1E7FK60_9STRA</name>
<keyword evidence="1 6" id="KW-0547">Nucleotide-binding</keyword>
<evidence type="ECO:0000256" key="3">
    <source>
        <dbReference type="ARBA" id="ARBA00023123"/>
    </source>
</evidence>
<dbReference type="PANTHER" id="PTHR13140">
    <property type="entry name" value="MYOSIN"/>
    <property type="match status" value="1"/>
</dbReference>
<dbReference type="Gene3D" id="1.20.58.530">
    <property type="match status" value="1"/>
</dbReference>
<keyword evidence="9" id="KW-0378">Hydrolase</keyword>
<dbReference type="PROSITE" id="PS50096">
    <property type="entry name" value="IQ"/>
    <property type="match status" value="3"/>
</dbReference>
<feature type="compositionally biased region" description="Basic and acidic residues" evidence="7">
    <location>
        <begin position="927"/>
        <end position="948"/>
    </location>
</feature>
<dbReference type="KEGG" id="fcy:FRACYDRAFT_207003"/>
<dbReference type="Gene3D" id="1.20.120.720">
    <property type="entry name" value="Myosin VI head, motor domain, U50 subdomain"/>
    <property type="match status" value="1"/>
</dbReference>
<dbReference type="InParanoid" id="A0A1E7FK60"/>
<evidence type="ECO:0000256" key="5">
    <source>
        <dbReference type="ARBA" id="ARBA00023203"/>
    </source>
</evidence>
<feature type="compositionally biased region" description="Acidic residues" evidence="7">
    <location>
        <begin position="1256"/>
        <end position="1267"/>
    </location>
</feature>
<dbReference type="GO" id="GO:0005524">
    <property type="term" value="F:ATP binding"/>
    <property type="evidence" value="ECO:0007669"/>
    <property type="project" value="UniProtKB-UniRule"/>
</dbReference>
<keyword evidence="2 6" id="KW-0067">ATP-binding</keyword>
<proteinExistence type="inferred from homology"/>
<dbReference type="InterPro" id="IPR001609">
    <property type="entry name" value="Myosin_head_motor_dom-like"/>
</dbReference>
<dbReference type="Pfam" id="PF00063">
    <property type="entry name" value="Myosin_head"/>
    <property type="match status" value="1"/>
</dbReference>
<dbReference type="PROSITE" id="PS51456">
    <property type="entry name" value="MYOSIN_MOTOR"/>
    <property type="match status" value="1"/>
</dbReference>
<sequence length="1267" mass="142646">MGGDDVYIRSDEFAWVPARLVEQDATTAKVAIPQYENEEAIASDGGKAAIGFKSAIVKLKDYQGNVLPLQNVGGNGELIDADDMVDLPYLHEAAILFNLKARHTNALPYARVADIVIAVNPYQWITELYTDEVRMDYAQKLVWDESENDPRIGLPPHIYEISSLCYKGLALHKMNQSILVSGESGAGKTETVKICMNHVATVQQDPNEKTEGQSPVVTRILDSNPLLEAFGNAKTRRNDNSSRFGKYIMLQFDHVKTGGKPRAALAGSACEVYLLEKSRVVKHEEGVERTYHIFYQLIAAPDEMKTEIWSGLKGTKTTSFAYIGKPPEVKIDGKEDGEHFIDTKAALELVGIKGESYITLYRAICAVLQLGQLTFAPKPSNDEETVITSKKELEALTELLGCDHTTLSLAFTERTIKTRGEEYKVPLKSDVSKESADAFAKEIYAKVFLWLVRAINDATCAENNYANGDENTEYGIIGLLDIFGFESFPINGFEQLCINYCNEKLQQKFTRDIFRTVVEEYKAEGLDLDEIKYDDNSDILELIEGKVGMIKQLNEECVRPSGNDQAFVSKALASNKNVACLITKNTFSKIEFGIHHFAGPVIYRAQDFVGRNTDTLPADMKECAKLCSNDIISKHLENGNSSNQKKKVSAEPAADTGRAPPRRAKSNLAADTVMTQFKSQLGTLMKGLESTQSRYIRCVKPNTLKKKLVMQHVTTLEQLRCAGVIAAVTISRSAYPSKLEVSEVVHRYSMLNADKPAGGYSDDFVEVEAIMNKVLVSFEKKKKNGNISKAYAVGKTKIYFKSGCLEYLESQRGKIWHKWAVKVQSPARGFLVRRRLAREKAEKEAARIAAEEAAAAEALAIEREANREQREKEEAIAAEKLAAELEAGREQREKEEKEMKRKKDKEEKEMKEAKEKEDARLAAIELANREQREKDEKEAKEKKEREEKEMKEKYAAMLKATIPVQCLVRSIIARKKFRELKKNKKLEKRMGKKWKKAATRIQAIARGFIQRPRYKQALVRKKEEDDLGNQLDMVKDKLVEAEDKRKSDLEDAKFQFEQEMEEYKEKLEEQLREESKKHGESAQQQTLIDESGKIIEYLRKENMKLRQQCESMKKDYKSLKENNARLMEANSSASASFAQLNEHAKGLNGTNGRLIKNVDAYKKQLVKMKEDLKNRQAFYLAEAHARVAYQKALARIVAQVQDKSRDAQLVEDVVIWALECEAEAKAERAALENAGQKAPPGAAVASRRTAQKPTDDDSDSDSDSDSD</sequence>
<evidence type="ECO:0000259" key="8">
    <source>
        <dbReference type="PROSITE" id="PS51456"/>
    </source>
</evidence>
<evidence type="ECO:0000313" key="10">
    <source>
        <dbReference type="Proteomes" id="UP000095751"/>
    </source>
</evidence>
<feature type="region of interest" description="Actin-binding" evidence="6">
    <location>
        <begin position="681"/>
        <end position="703"/>
    </location>
</feature>
<evidence type="ECO:0000256" key="7">
    <source>
        <dbReference type="SAM" id="MobiDB-lite"/>
    </source>
</evidence>
<dbReference type="GO" id="GO:0016787">
    <property type="term" value="F:hydrolase activity"/>
    <property type="evidence" value="ECO:0007669"/>
    <property type="project" value="UniProtKB-KW"/>
</dbReference>
<dbReference type="OrthoDB" id="6108017at2759"/>
<reference evidence="9 10" key="1">
    <citation type="submission" date="2016-09" db="EMBL/GenBank/DDBJ databases">
        <title>Extensive genetic diversity and differential bi-allelic expression allows diatom success in the polar Southern Ocean.</title>
        <authorList>
            <consortium name="DOE Joint Genome Institute"/>
            <person name="Mock T."/>
            <person name="Otillar R.P."/>
            <person name="Strauss J."/>
            <person name="Dupont C."/>
            <person name="Frickenhaus S."/>
            <person name="Maumus F."/>
            <person name="Mcmullan M."/>
            <person name="Sanges R."/>
            <person name="Schmutz J."/>
            <person name="Toseland A."/>
            <person name="Valas R."/>
            <person name="Veluchamy A."/>
            <person name="Ward B.J."/>
            <person name="Allen A."/>
            <person name="Barry K."/>
            <person name="Falciatore A."/>
            <person name="Ferrante M."/>
            <person name="Fortunato A.E."/>
            <person name="Gloeckner G."/>
            <person name="Gruber A."/>
            <person name="Hipkin R."/>
            <person name="Janech M."/>
            <person name="Kroth P."/>
            <person name="Leese F."/>
            <person name="Lindquist E."/>
            <person name="Lyon B.R."/>
            <person name="Martin J."/>
            <person name="Mayer C."/>
            <person name="Parker M."/>
            <person name="Quesneville H."/>
            <person name="Raymond J."/>
            <person name="Uhlig C."/>
            <person name="Valentin K.U."/>
            <person name="Worden A.Z."/>
            <person name="Armbrust E.V."/>
            <person name="Bowler C."/>
            <person name="Green B."/>
            <person name="Moulton V."/>
            <person name="Van Oosterhout C."/>
            <person name="Grigoriev I."/>
        </authorList>
    </citation>
    <scope>NUCLEOTIDE SEQUENCE [LARGE SCALE GENOMIC DNA]</scope>
    <source>
        <strain evidence="9 10">CCMP1102</strain>
    </source>
</reference>
<dbReference type="GO" id="GO:0005737">
    <property type="term" value="C:cytoplasm"/>
    <property type="evidence" value="ECO:0007669"/>
    <property type="project" value="TreeGrafter"/>
</dbReference>
<dbReference type="GO" id="GO:0000146">
    <property type="term" value="F:microfilament motor activity"/>
    <property type="evidence" value="ECO:0007669"/>
    <property type="project" value="TreeGrafter"/>
</dbReference>
<feature type="region of interest" description="Disordered" evidence="7">
    <location>
        <begin position="886"/>
        <end position="948"/>
    </location>
</feature>
<dbReference type="InterPro" id="IPR000048">
    <property type="entry name" value="IQ_motif_EF-hand-BS"/>
</dbReference>
<evidence type="ECO:0000313" key="9">
    <source>
        <dbReference type="EMBL" id="OEU18527.1"/>
    </source>
</evidence>
<dbReference type="EMBL" id="KV784356">
    <property type="protein sequence ID" value="OEU18527.1"/>
    <property type="molecule type" value="Genomic_DNA"/>
</dbReference>
<protein>
    <submittedName>
        <fullName evidence="9">p-loop containing nucleoside triphosphate hydrolase protein</fullName>
    </submittedName>
</protein>
<dbReference type="GO" id="GO:0007015">
    <property type="term" value="P:actin filament organization"/>
    <property type="evidence" value="ECO:0007669"/>
    <property type="project" value="TreeGrafter"/>
</dbReference>
<dbReference type="InterPro" id="IPR036961">
    <property type="entry name" value="Kinesin_motor_dom_sf"/>
</dbReference>
<comment type="similarity">
    <text evidence="6">Belongs to the TRAFAC class myosin-kinesin ATPase superfamily. Myosin family.</text>
</comment>
<dbReference type="SUPFAM" id="SSF52540">
    <property type="entry name" value="P-loop containing nucleoside triphosphate hydrolases"/>
    <property type="match status" value="1"/>
</dbReference>
<feature type="region of interest" description="Disordered" evidence="7">
    <location>
        <begin position="1065"/>
        <end position="1085"/>
    </location>
</feature>
<keyword evidence="3 6" id="KW-0518">Myosin</keyword>
<organism evidence="9 10">
    <name type="scientific">Fragilariopsis cylindrus CCMP1102</name>
    <dbReference type="NCBI Taxonomy" id="635003"/>
    <lineage>
        <taxon>Eukaryota</taxon>
        <taxon>Sar</taxon>
        <taxon>Stramenopiles</taxon>
        <taxon>Ochrophyta</taxon>
        <taxon>Bacillariophyta</taxon>
        <taxon>Bacillariophyceae</taxon>
        <taxon>Bacillariophycidae</taxon>
        <taxon>Bacillariales</taxon>
        <taxon>Bacillariaceae</taxon>
        <taxon>Fragilariopsis</taxon>
    </lineage>
</organism>
<dbReference type="GO" id="GO:0016020">
    <property type="term" value="C:membrane"/>
    <property type="evidence" value="ECO:0007669"/>
    <property type="project" value="TreeGrafter"/>
</dbReference>
<feature type="compositionally biased region" description="Basic and acidic residues" evidence="7">
    <location>
        <begin position="1065"/>
        <end position="1080"/>
    </location>
</feature>
<dbReference type="CDD" id="cd00124">
    <property type="entry name" value="MYSc"/>
    <property type="match status" value="1"/>
</dbReference>
<dbReference type="PRINTS" id="PR00193">
    <property type="entry name" value="MYOSINHEAVY"/>
</dbReference>
<feature type="binding site" evidence="6">
    <location>
        <begin position="182"/>
        <end position="189"/>
    </location>
    <ligand>
        <name>ATP</name>
        <dbReference type="ChEBI" id="CHEBI:30616"/>
    </ligand>
</feature>
<dbReference type="Proteomes" id="UP000095751">
    <property type="component" value="Unassembled WGS sequence"/>
</dbReference>
<evidence type="ECO:0000256" key="4">
    <source>
        <dbReference type="ARBA" id="ARBA00023175"/>
    </source>
</evidence>
<evidence type="ECO:0000256" key="1">
    <source>
        <dbReference type="ARBA" id="ARBA00022741"/>
    </source>
</evidence>
<accession>A0A1E7FK60</accession>
<keyword evidence="5 6" id="KW-0009">Actin-binding</keyword>
<dbReference type="Gene3D" id="1.20.5.4820">
    <property type="match status" value="1"/>
</dbReference>
<keyword evidence="10" id="KW-1185">Reference proteome</keyword>
<feature type="domain" description="Myosin motor" evidence="8">
    <location>
        <begin position="79"/>
        <end position="813"/>
    </location>
</feature>
<dbReference type="GO" id="GO:0051015">
    <property type="term" value="F:actin filament binding"/>
    <property type="evidence" value="ECO:0007669"/>
    <property type="project" value="TreeGrafter"/>
</dbReference>
<gene>
    <name evidence="9" type="ORF">FRACYDRAFT_207003</name>
</gene>
<dbReference type="Gene3D" id="1.10.10.820">
    <property type="match status" value="1"/>
</dbReference>
<dbReference type="SMART" id="SM00015">
    <property type="entry name" value="IQ"/>
    <property type="match status" value="3"/>
</dbReference>
<dbReference type="GO" id="GO:0016459">
    <property type="term" value="C:myosin complex"/>
    <property type="evidence" value="ECO:0007669"/>
    <property type="project" value="UniProtKB-KW"/>
</dbReference>
<dbReference type="PANTHER" id="PTHR13140:SF706">
    <property type="entry name" value="DILUTE CLASS UNCONVENTIONAL MYOSIN, ISOFORM C"/>
    <property type="match status" value="1"/>
</dbReference>